<feature type="binding site" evidence="11">
    <location>
        <position position="298"/>
    </location>
    <ligand>
        <name>Mg(2+)</name>
        <dbReference type="ChEBI" id="CHEBI:18420"/>
    </ligand>
</feature>
<reference evidence="12" key="1">
    <citation type="submission" date="2023-07" db="EMBL/GenBank/DDBJ databases">
        <title>Genomic Encyclopedia of Type Strains, Phase IV (KMG-IV): sequencing the most valuable type-strain genomes for metagenomic binning, comparative biology and taxonomic classification.</title>
        <authorList>
            <person name="Goeker M."/>
        </authorList>
    </citation>
    <scope>NUCLEOTIDE SEQUENCE</scope>
    <source>
        <strain evidence="12">DSM 19659</strain>
    </source>
</reference>
<keyword evidence="4 10" id="KW-0808">Transferase</keyword>
<keyword evidence="6 10" id="KW-0274">FAD</keyword>
<evidence type="ECO:0000256" key="10">
    <source>
        <dbReference type="PIRNR" id="PIRNR006268"/>
    </source>
</evidence>
<dbReference type="Gene3D" id="3.10.520.10">
    <property type="entry name" value="ApbE-like domains"/>
    <property type="match status" value="1"/>
</dbReference>
<proteinExistence type="inferred from homology"/>
<dbReference type="GO" id="GO:0046872">
    <property type="term" value="F:metal ion binding"/>
    <property type="evidence" value="ECO:0007669"/>
    <property type="project" value="UniProtKB-UniRule"/>
</dbReference>
<sequence length="336" mass="37294">MNRNLLKKYACPAAACILFLLIAGNLFYLHGREQQKPLERSGFLFDTVIAISLYDHQSEAILDGAFQLCEQFEEEFSPTREGSALWNMNHRAAGITEWEADPDLLAVAELGLRYSEWTEGAFDITVLPVSQLWDFQSGRKELPAEQELQRALAEVDYHKLSITGNTLHFSDDRVQLDPGAVAKGYIADRLKDYLLQRGVRSAIINLGGNVLCLGKKPGGAAFQIAIRKPEKDSSEVIKVLEIEDLSVVSSGNYERGFDLDGVRYHHILNPRTGMPYQNGLKGITVVGPSSAECDALSTSCFSLGEREGMKLLDATEGYYGYFIREDGSIVPSKYAK</sequence>
<evidence type="ECO:0000313" key="12">
    <source>
        <dbReference type="EMBL" id="MDQ0152500.1"/>
    </source>
</evidence>
<dbReference type="AlphaFoldDB" id="A0AAE4AKX0"/>
<evidence type="ECO:0000313" key="13">
    <source>
        <dbReference type="Proteomes" id="UP001241537"/>
    </source>
</evidence>
<keyword evidence="5 10" id="KW-0479">Metal-binding</keyword>
<dbReference type="InterPro" id="IPR024932">
    <property type="entry name" value="ApbE"/>
</dbReference>
<dbReference type="Pfam" id="PF02424">
    <property type="entry name" value="ApbE"/>
    <property type="match status" value="1"/>
</dbReference>
<evidence type="ECO:0000256" key="2">
    <source>
        <dbReference type="ARBA" id="ARBA00016337"/>
    </source>
</evidence>
<keyword evidence="12" id="KW-0449">Lipoprotein</keyword>
<comment type="catalytic activity">
    <reaction evidence="9 10">
        <text>L-threonyl-[protein] + FAD = FMN-L-threonyl-[protein] + AMP + H(+)</text>
        <dbReference type="Rhea" id="RHEA:36847"/>
        <dbReference type="Rhea" id="RHEA-COMP:11060"/>
        <dbReference type="Rhea" id="RHEA-COMP:11061"/>
        <dbReference type="ChEBI" id="CHEBI:15378"/>
        <dbReference type="ChEBI" id="CHEBI:30013"/>
        <dbReference type="ChEBI" id="CHEBI:57692"/>
        <dbReference type="ChEBI" id="CHEBI:74257"/>
        <dbReference type="ChEBI" id="CHEBI:456215"/>
        <dbReference type="EC" id="2.7.1.180"/>
    </reaction>
</comment>
<evidence type="ECO:0000256" key="1">
    <source>
        <dbReference type="ARBA" id="ARBA00011955"/>
    </source>
</evidence>
<dbReference type="InterPro" id="IPR003374">
    <property type="entry name" value="ApbE-like_sf"/>
</dbReference>
<feature type="binding site" evidence="11">
    <location>
        <position position="294"/>
    </location>
    <ligand>
        <name>Mg(2+)</name>
        <dbReference type="ChEBI" id="CHEBI:18420"/>
    </ligand>
</feature>
<keyword evidence="7 10" id="KW-0460">Magnesium</keyword>
<comment type="caution">
    <text evidence="12">The sequence shown here is derived from an EMBL/GenBank/DDBJ whole genome shotgun (WGS) entry which is preliminary data.</text>
</comment>
<dbReference type="EC" id="2.7.1.180" evidence="1 10"/>
<gene>
    <name evidence="12" type="ORF">J2S20_001192</name>
</gene>
<accession>A0AAE4AKX0</accession>
<dbReference type="PANTHER" id="PTHR30040">
    <property type="entry name" value="THIAMINE BIOSYNTHESIS LIPOPROTEIN APBE"/>
    <property type="match status" value="1"/>
</dbReference>
<keyword evidence="13" id="KW-1185">Reference proteome</keyword>
<feature type="binding site" evidence="11">
    <location>
        <position position="180"/>
    </location>
    <ligand>
        <name>Mg(2+)</name>
        <dbReference type="ChEBI" id="CHEBI:18420"/>
    </ligand>
</feature>
<name>A0AAE4AKX0_9FIRM</name>
<dbReference type="SUPFAM" id="SSF143631">
    <property type="entry name" value="ApbE-like"/>
    <property type="match status" value="1"/>
</dbReference>
<organism evidence="12 13">
    <name type="scientific">Moryella indoligenes</name>
    <dbReference type="NCBI Taxonomy" id="371674"/>
    <lineage>
        <taxon>Bacteria</taxon>
        <taxon>Bacillati</taxon>
        <taxon>Bacillota</taxon>
        <taxon>Clostridia</taxon>
        <taxon>Lachnospirales</taxon>
        <taxon>Lachnospiraceae</taxon>
        <taxon>Moryella</taxon>
    </lineage>
</organism>
<protein>
    <recommendedName>
        <fullName evidence="2 10">FAD:protein FMN transferase</fullName>
        <ecNumber evidence="1 10">2.7.1.180</ecNumber>
    </recommendedName>
    <alternativeName>
        <fullName evidence="8 10">Flavin transferase</fullName>
    </alternativeName>
</protein>
<dbReference type="PANTHER" id="PTHR30040:SF2">
    <property type="entry name" value="FAD:PROTEIN FMN TRANSFERASE"/>
    <property type="match status" value="1"/>
</dbReference>
<evidence type="ECO:0000256" key="5">
    <source>
        <dbReference type="ARBA" id="ARBA00022723"/>
    </source>
</evidence>
<evidence type="ECO:0000256" key="4">
    <source>
        <dbReference type="ARBA" id="ARBA00022679"/>
    </source>
</evidence>
<evidence type="ECO:0000256" key="6">
    <source>
        <dbReference type="ARBA" id="ARBA00022827"/>
    </source>
</evidence>
<evidence type="ECO:0000256" key="11">
    <source>
        <dbReference type="PIRSR" id="PIRSR006268-2"/>
    </source>
</evidence>
<dbReference type="Proteomes" id="UP001241537">
    <property type="component" value="Unassembled WGS sequence"/>
</dbReference>
<comment type="cofactor">
    <cofactor evidence="11">
        <name>Mg(2+)</name>
        <dbReference type="ChEBI" id="CHEBI:18420"/>
    </cofactor>
    <cofactor evidence="11">
        <name>Mn(2+)</name>
        <dbReference type="ChEBI" id="CHEBI:29035"/>
    </cofactor>
    <text evidence="11">Magnesium. Can also use manganese.</text>
</comment>
<dbReference type="EMBL" id="JAUSTO010000006">
    <property type="protein sequence ID" value="MDQ0152500.1"/>
    <property type="molecule type" value="Genomic_DNA"/>
</dbReference>
<dbReference type="RefSeq" id="WP_307254194.1">
    <property type="nucleotide sequence ID" value="NZ_JAUSTO010000006.1"/>
</dbReference>
<comment type="similarity">
    <text evidence="10">Belongs to the ApbE family.</text>
</comment>
<evidence type="ECO:0000256" key="9">
    <source>
        <dbReference type="ARBA" id="ARBA00048540"/>
    </source>
</evidence>
<evidence type="ECO:0000256" key="8">
    <source>
        <dbReference type="ARBA" id="ARBA00031306"/>
    </source>
</evidence>
<evidence type="ECO:0000256" key="3">
    <source>
        <dbReference type="ARBA" id="ARBA00022630"/>
    </source>
</evidence>
<dbReference type="GO" id="GO:0016740">
    <property type="term" value="F:transferase activity"/>
    <property type="evidence" value="ECO:0007669"/>
    <property type="project" value="UniProtKB-UniRule"/>
</dbReference>
<evidence type="ECO:0000256" key="7">
    <source>
        <dbReference type="ARBA" id="ARBA00022842"/>
    </source>
</evidence>
<dbReference type="PIRSF" id="PIRSF006268">
    <property type="entry name" value="ApbE"/>
    <property type="match status" value="1"/>
</dbReference>
<keyword evidence="3 10" id="KW-0285">Flavoprotein</keyword>